<keyword evidence="3" id="KW-1185">Reference proteome</keyword>
<name>A3V7P5_9RHOB</name>
<dbReference type="HOGENOM" id="CLU_3169900_0_0_5"/>
<evidence type="ECO:0000256" key="1">
    <source>
        <dbReference type="SAM" id="MobiDB-lite"/>
    </source>
</evidence>
<sequence>MAFSPLINAPTAARQDHSATRIDTTLAQPSVCDGALTNPFTCVCNSR</sequence>
<evidence type="ECO:0000313" key="2">
    <source>
        <dbReference type="EMBL" id="EAQ05695.1"/>
    </source>
</evidence>
<feature type="region of interest" description="Disordered" evidence="1">
    <location>
        <begin position="1"/>
        <end position="20"/>
    </location>
</feature>
<dbReference type="STRING" id="314232.SKA53_06312"/>
<dbReference type="EMBL" id="AAMS01000007">
    <property type="protein sequence ID" value="EAQ05695.1"/>
    <property type="molecule type" value="Genomic_DNA"/>
</dbReference>
<reference evidence="2 3" key="1">
    <citation type="submission" date="2006-01" db="EMBL/GenBank/DDBJ databases">
        <authorList>
            <person name="Hagstrom A."/>
            <person name="Ferriera S."/>
            <person name="Johnson J."/>
            <person name="Kravitz S."/>
            <person name="Halpern A."/>
            <person name="Remington K."/>
            <person name="Beeson K."/>
            <person name="Tran B."/>
            <person name="Rogers Y.-H."/>
            <person name="Friedman R."/>
            <person name="Venter J.C."/>
        </authorList>
    </citation>
    <scope>NUCLEOTIDE SEQUENCE [LARGE SCALE GENOMIC DNA]</scope>
    <source>
        <strain evidence="2 3">SKA53</strain>
    </source>
</reference>
<protein>
    <submittedName>
        <fullName evidence="2">Uncharacterized protein</fullName>
    </submittedName>
</protein>
<dbReference type="Proteomes" id="UP000004507">
    <property type="component" value="Unassembled WGS sequence"/>
</dbReference>
<comment type="caution">
    <text evidence="2">The sequence shown here is derived from an EMBL/GenBank/DDBJ whole genome shotgun (WGS) entry which is preliminary data.</text>
</comment>
<evidence type="ECO:0000313" key="3">
    <source>
        <dbReference type="Proteomes" id="UP000004507"/>
    </source>
</evidence>
<dbReference type="AlphaFoldDB" id="A3V7P5"/>
<proteinExistence type="predicted"/>
<organism evidence="2 3">
    <name type="scientific">Yoonia vestfoldensis SKA53</name>
    <dbReference type="NCBI Taxonomy" id="314232"/>
    <lineage>
        <taxon>Bacteria</taxon>
        <taxon>Pseudomonadati</taxon>
        <taxon>Pseudomonadota</taxon>
        <taxon>Alphaproteobacteria</taxon>
        <taxon>Rhodobacterales</taxon>
        <taxon>Paracoccaceae</taxon>
        <taxon>Yoonia</taxon>
    </lineage>
</organism>
<gene>
    <name evidence="2" type="ORF">SKA53_06312</name>
</gene>
<accession>A3V7P5</accession>